<dbReference type="Proteomes" id="UP000323560">
    <property type="component" value="Chromosome"/>
</dbReference>
<feature type="transmembrane region" description="Helical" evidence="10">
    <location>
        <begin position="148"/>
        <end position="170"/>
    </location>
</feature>
<evidence type="ECO:0000256" key="2">
    <source>
        <dbReference type="ARBA" id="ARBA00007783"/>
    </source>
</evidence>
<evidence type="ECO:0000256" key="5">
    <source>
        <dbReference type="ARBA" id="ARBA00022597"/>
    </source>
</evidence>
<feature type="domain" description="ABC-2 type transporter transmembrane" evidence="11">
    <location>
        <begin position="21"/>
        <end position="228"/>
    </location>
</feature>
<organism evidence="12 13">
    <name type="scientific">Gluconobacter thailandicus</name>
    <dbReference type="NCBI Taxonomy" id="257438"/>
    <lineage>
        <taxon>Bacteria</taxon>
        <taxon>Pseudomonadati</taxon>
        <taxon>Pseudomonadota</taxon>
        <taxon>Alphaproteobacteria</taxon>
        <taxon>Acetobacterales</taxon>
        <taxon>Acetobacteraceae</taxon>
        <taxon>Gluconobacter</taxon>
    </lineage>
</organism>
<dbReference type="GO" id="GO:0140359">
    <property type="term" value="F:ABC-type transporter activity"/>
    <property type="evidence" value="ECO:0007669"/>
    <property type="project" value="InterPro"/>
</dbReference>
<evidence type="ECO:0000256" key="10">
    <source>
        <dbReference type="SAM" id="Phobius"/>
    </source>
</evidence>
<dbReference type="Pfam" id="PF01061">
    <property type="entry name" value="ABC2_membrane"/>
    <property type="match status" value="1"/>
</dbReference>
<comment type="subcellular location">
    <subcellularLocation>
        <location evidence="1">Cell membrane</location>
        <topology evidence="1">Multi-pass membrane protein</topology>
    </subcellularLocation>
</comment>
<sequence>MPATTNIRQLIHFFTVQYNVIVALIFRELNTRFGRENIGFLWFAGEPALFCAGVAIVWTAIRSHFEHGLPMTAIVITGYVPLTMWRHCIGRATKAFEANGSLLFHRQVTPVDIITARMYLEIIGTIAGGIVVYFSAFVLGHIELPASFGLILLGLFFQSWFSFNTGLLVAALSERTEFLEKVVGMFSYLALPLTGAFVMVDWVPQKYRWILMSSPSSEAVEMIRGGQFGFYAHAHYDIMYTIEINFILTIIGLHLTMTVKKYITIQ</sequence>
<dbReference type="KEGG" id="gti:FXF46_07500"/>
<dbReference type="GO" id="GO:0043190">
    <property type="term" value="C:ATP-binding cassette (ABC) transporter complex"/>
    <property type="evidence" value="ECO:0007669"/>
    <property type="project" value="InterPro"/>
</dbReference>
<keyword evidence="9 10" id="KW-0472">Membrane</keyword>
<proteinExistence type="inferred from homology"/>
<dbReference type="PANTHER" id="PTHR30413">
    <property type="entry name" value="INNER MEMBRANE TRANSPORT PERMEASE"/>
    <property type="match status" value="1"/>
</dbReference>
<keyword evidence="5" id="KW-0762">Sugar transport</keyword>
<dbReference type="PANTHER" id="PTHR30413:SF10">
    <property type="entry name" value="CAPSULE POLYSACCHARIDE EXPORT INNER-MEMBRANE PROTEIN CTRC"/>
    <property type="match status" value="1"/>
</dbReference>
<feature type="transmembrane region" description="Helical" evidence="10">
    <location>
        <begin position="6"/>
        <end position="26"/>
    </location>
</feature>
<evidence type="ECO:0000256" key="4">
    <source>
        <dbReference type="ARBA" id="ARBA00022475"/>
    </source>
</evidence>
<evidence type="ECO:0000256" key="8">
    <source>
        <dbReference type="ARBA" id="ARBA00023047"/>
    </source>
</evidence>
<comment type="similarity">
    <text evidence="2">Belongs to the ABC-2 integral membrane protein family.</text>
</comment>
<keyword evidence="3" id="KW-0813">Transport</keyword>
<feature type="transmembrane region" description="Helical" evidence="10">
    <location>
        <begin position="122"/>
        <end position="142"/>
    </location>
</feature>
<feature type="transmembrane region" description="Helical" evidence="10">
    <location>
        <begin position="38"/>
        <end position="61"/>
    </location>
</feature>
<dbReference type="AlphaFoldDB" id="A0AAP9JI71"/>
<dbReference type="RefSeq" id="WP_148620232.1">
    <property type="nucleotide sequence ID" value="NZ_CP043043.1"/>
</dbReference>
<evidence type="ECO:0000256" key="7">
    <source>
        <dbReference type="ARBA" id="ARBA00022989"/>
    </source>
</evidence>
<dbReference type="PRINTS" id="PR00164">
    <property type="entry name" value="ABC2TRNSPORT"/>
</dbReference>
<keyword evidence="4" id="KW-1003">Cell membrane</keyword>
<evidence type="ECO:0000256" key="6">
    <source>
        <dbReference type="ARBA" id="ARBA00022692"/>
    </source>
</evidence>
<evidence type="ECO:0000313" key="12">
    <source>
        <dbReference type="EMBL" id="QEH96139.1"/>
    </source>
</evidence>
<reference evidence="12 13" key="1">
    <citation type="submission" date="2019-08" db="EMBL/GenBank/DDBJ databases">
        <title>Gluconobacter frateurii HD924 genome.</title>
        <authorList>
            <person name="Liu Y."/>
            <person name="Zhang P."/>
        </authorList>
    </citation>
    <scope>NUCLEOTIDE SEQUENCE [LARGE SCALE GENOMIC DNA]</scope>
    <source>
        <strain evidence="12 13">HD924</strain>
    </source>
</reference>
<evidence type="ECO:0000313" key="13">
    <source>
        <dbReference type="Proteomes" id="UP000323560"/>
    </source>
</evidence>
<gene>
    <name evidence="12" type="ORF">FXF46_07500</name>
</gene>
<dbReference type="GO" id="GO:0015774">
    <property type="term" value="P:polysaccharide transport"/>
    <property type="evidence" value="ECO:0007669"/>
    <property type="project" value="UniProtKB-KW"/>
</dbReference>
<keyword evidence="6 10" id="KW-0812">Transmembrane</keyword>
<keyword evidence="7 10" id="KW-1133">Transmembrane helix</keyword>
<feature type="transmembrane region" description="Helical" evidence="10">
    <location>
        <begin position="238"/>
        <end position="257"/>
    </location>
</feature>
<keyword evidence="8" id="KW-0625">Polysaccharide transport</keyword>
<accession>A0AAP9JI71</accession>
<protein>
    <submittedName>
        <fullName evidence="12">Capsule biosynthesis protein</fullName>
    </submittedName>
</protein>
<dbReference type="EMBL" id="CP043043">
    <property type="protein sequence ID" value="QEH96139.1"/>
    <property type="molecule type" value="Genomic_DNA"/>
</dbReference>
<evidence type="ECO:0000256" key="9">
    <source>
        <dbReference type="ARBA" id="ARBA00023136"/>
    </source>
</evidence>
<evidence type="ECO:0000256" key="1">
    <source>
        <dbReference type="ARBA" id="ARBA00004651"/>
    </source>
</evidence>
<dbReference type="InterPro" id="IPR000412">
    <property type="entry name" value="ABC_2_transport"/>
</dbReference>
<evidence type="ECO:0000256" key="3">
    <source>
        <dbReference type="ARBA" id="ARBA00022448"/>
    </source>
</evidence>
<evidence type="ECO:0000259" key="11">
    <source>
        <dbReference type="Pfam" id="PF01061"/>
    </source>
</evidence>
<dbReference type="GO" id="GO:0015920">
    <property type="term" value="P:lipopolysaccharide transport"/>
    <property type="evidence" value="ECO:0007669"/>
    <property type="project" value="TreeGrafter"/>
</dbReference>
<feature type="transmembrane region" description="Helical" evidence="10">
    <location>
        <begin position="182"/>
        <end position="203"/>
    </location>
</feature>
<name>A0AAP9JI71_GLUTH</name>
<feature type="transmembrane region" description="Helical" evidence="10">
    <location>
        <begin position="67"/>
        <end position="85"/>
    </location>
</feature>
<dbReference type="InterPro" id="IPR013525">
    <property type="entry name" value="ABC2_TM"/>
</dbReference>